<evidence type="ECO:0000256" key="2">
    <source>
        <dbReference type="ARBA" id="ARBA00022670"/>
    </source>
</evidence>
<comment type="caution">
    <text evidence="5">The sequence shown here is derived from an EMBL/GenBank/DDBJ whole genome shotgun (WGS) entry which is preliminary data.</text>
</comment>
<evidence type="ECO:0000313" key="5">
    <source>
        <dbReference type="EMBL" id="KDA03068.1"/>
    </source>
</evidence>
<proteinExistence type="predicted"/>
<evidence type="ECO:0000259" key="4">
    <source>
        <dbReference type="Pfam" id="PF04586"/>
    </source>
</evidence>
<evidence type="ECO:0000256" key="3">
    <source>
        <dbReference type="ARBA" id="ARBA00022801"/>
    </source>
</evidence>
<dbReference type="InterPro" id="IPR054613">
    <property type="entry name" value="Peptidase_S78_dom"/>
</dbReference>
<dbReference type="GO" id="GO:0008233">
    <property type="term" value="F:peptidase activity"/>
    <property type="evidence" value="ECO:0007669"/>
    <property type="project" value="UniProtKB-KW"/>
</dbReference>
<dbReference type="EMBL" id="ARYL01000009">
    <property type="protein sequence ID" value="KDA03068.1"/>
    <property type="molecule type" value="Genomic_DNA"/>
</dbReference>
<name>A0A059G9A7_9PROT</name>
<dbReference type="GO" id="GO:0006508">
    <property type="term" value="P:proteolysis"/>
    <property type="evidence" value="ECO:0007669"/>
    <property type="project" value="UniProtKB-KW"/>
</dbReference>
<keyword evidence="2" id="KW-0645">Protease</keyword>
<protein>
    <submittedName>
        <fullName evidence="5">Peptidase U35, phage prohead HK97</fullName>
    </submittedName>
</protein>
<dbReference type="eggNOG" id="COG3740">
    <property type="taxonomic scope" value="Bacteria"/>
</dbReference>
<dbReference type="PATRIC" id="fig|1280953.3.peg.1583"/>
<dbReference type="STRING" id="1280953.HOC_07824"/>
<feature type="domain" description="Prohead serine protease" evidence="4">
    <location>
        <begin position="45"/>
        <end position="196"/>
    </location>
</feature>
<reference evidence="5 6" key="1">
    <citation type="journal article" date="2014" name="Antonie Van Leeuwenhoek">
        <title>Hyphomonas beringensis sp. nov. and Hyphomonas chukchiensis sp. nov., isolated from surface seawater of the Bering Sea and Chukchi Sea.</title>
        <authorList>
            <person name="Li C."/>
            <person name="Lai Q."/>
            <person name="Li G."/>
            <person name="Dong C."/>
            <person name="Wang J."/>
            <person name="Liao Y."/>
            <person name="Shao Z."/>
        </authorList>
    </citation>
    <scope>NUCLEOTIDE SEQUENCE [LARGE SCALE GENOMIC DNA]</scope>
    <source>
        <strain evidence="5 6">SCH89</strain>
    </source>
</reference>
<gene>
    <name evidence="5" type="ORF">HOC_07824</name>
</gene>
<dbReference type="Proteomes" id="UP000024942">
    <property type="component" value="Unassembled WGS sequence"/>
</dbReference>
<organism evidence="5 6">
    <name type="scientific">Hyphomonas oceanitis SCH89</name>
    <dbReference type="NCBI Taxonomy" id="1280953"/>
    <lineage>
        <taxon>Bacteria</taxon>
        <taxon>Pseudomonadati</taxon>
        <taxon>Pseudomonadota</taxon>
        <taxon>Alphaproteobacteria</taxon>
        <taxon>Hyphomonadales</taxon>
        <taxon>Hyphomonadaceae</taxon>
        <taxon>Hyphomonas</taxon>
    </lineage>
</organism>
<keyword evidence="1" id="KW-1188">Viral release from host cell</keyword>
<sequence length="209" mass="23382">MDLHLGPAFEGLEVRRGGRSGVRLAGRFPYNRPAVLSDGGKSGRPVKEEFAPGAFAHTIEEKVEIHLLYGHSFDKPLASLKNGTLKFSDTAAFLELEAILTPEIMETSYAQDLVAQIESGLVTGLSPGFRLPPERAVPRDKAEQWRDEGSDPANGMHNARIRRILEAILVEFSIVTRPAYKEAQVEMIRAQQDHVERDGLNRTLRRWRL</sequence>
<accession>A0A059G9A7</accession>
<dbReference type="Pfam" id="PF04586">
    <property type="entry name" value="Peptidase_S78"/>
    <property type="match status" value="1"/>
</dbReference>
<keyword evidence="6" id="KW-1185">Reference proteome</keyword>
<evidence type="ECO:0000313" key="6">
    <source>
        <dbReference type="Proteomes" id="UP000024942"/>
    </source>
</evidence>
<keyword evidence="3" id="KW-0378">Hydrolase</keyword>
<evidence type="ECO:0000256" key="1">
    <source>
        <dbReference type="ARBA" id="ARBA00022612"/>
    </source>
</evidence>
<dbReference type="AlphaFoldDB" id="A0A059G9A7"/>